<accession>A0A2R6NJ03</accession>
<name>A0A2R6NJ03_9APHY</name>
<dbReference type="STRING" id="98765.A0A2R6NJ03"/>
<dbReference type="InterPro" id="IPR043502">
    <property type="entry name" value="DNA/RNA_pol_sf"/>
</dbReference>
<dbReference type="CDD" id="cd01647">
    <property type="entry name" value="RT_LTR"/>
    <property type="match status" value="1"/>
</dbReference>
<dbReference type="Proteomes" id="UP000186601">
    <property type="component" value="Unassembled WGS sequence"/>
</dbReference>
<dbReference type="InterPro" id="IPR053134">
    <property type="entry name" value="RNA-dir_DNA_polymerase"/>
</dbReference>
<dbReference type="EMBL" id="MLYV02001200">
    <property type="protein sequence ID" value="PSR72228.1"/>
    <property type="molecule type" value="Genomic_DNA"/>
</dbReference>
<keyword evidence="2" id="KW-1185">Reference proteome</keyword>
<sequence length="121" mass="13678">YECPKKYREAWKTLLQQHLAAGQIRPSSSPHASPAFLIPKADRVVLPRWVNDYRKLNANTIPDVHPLPSIAEILSDCGKGQYFAKIDMTNSFFQTLVHPDDIPLTAVTTPFGLYEWTVIAQ</sequence>
<protein>
    <recommendedName>
        <fullName evidence="3">Reverse transcriptase</fullName>
    </recommendedName>
</protein>
<feature type="non-terminal residue" evidence="1">
    <location>
        <position position="1"/>
    </location>
</feature>
<dbReference type="AlphaFoldDB" id="A0A2R6NJ03"/>
<evidence type="ECO:0000313" key="1">
    <source>
        <dbReference type="EMBL" id="PSR72228.1"/>
    </source>
</evidence>
<evidence type="ECO:0008006" key="3">
    <source>
        <dbReference type="Google" id="ProtNLM"/>
    </source>
</evidence>
<dbReference type="SUPFAM" id="SSF56672">
    <property type="entry name" value="DNA/RNA polymerases"/>
    <property type="match status" value="1"/>
</dbReference>
<dbReference type="Gene3D" id="3.10.10.10">
    <property type="entry name" value="HIV Type 1 Reverse Transcriptase, subunit A, domain 1"/>
    <property type="match status" value="1"/>
</dbReference>
<evidence type="ECO:0000313" key="2">
    <source>
        <dbReference type="Proteomes" id="UP000186601"/>
    </source>
</evidence>
<comment type="caution">
    <text evidence="1">The sequence shown here is derived from an EMBL/GenBank/DDBJ whole genome shotgun (WGS) entry which is preliminary data.</text>
</comment>
<organism evidence="1 2">
    <name type="scientific">Hermanssonia centrifuga</name>
    <dbReference type="NCBI Taxonomy" id="98765"/>
    <lineage>
        <taxon>Eukaryota</taxon>
        <taxon>Fungi</taxon>
        <taxon>Dikarya</taxon>
        <taxon>Basidiomycota</taxon>
        <taxon>Agaricomycotina</taxon>
        <taxon>Agaricomycetes</taxon>
        <taxon>Polyporales</taxon>
        <taxon>Meruliaceae</taxon>
        <taxon>Hermanssonia</taxon>
    </lineage>
</organism>
<dbReference type="OrthoDB" id="2801433at2759"/>
<reference evidence="1 2" key="1">
    <citation type="submission" date="2018-02" db="EMBL/GenBank/DDBJ databases">
        <title>Genome sequence of the basidiomycete white-rot fungus Phlebia centrifuga.</title>
        <authorList>
            <person name="Granchi Z."/>
            <person name="Peng M."/>
            <person name="de Vries R.P."/>
            <person name="Hilden K."/>
            <person name="Makela M.R."/>
            <person name="Grigoriev I."/>
            <person name="Riley R."/>
        </authorList>
    </citation>
    <scope>NUCLEOTIDE SEQUENCE [LARGE SCALE GENOMIC DNA]</scope>
    <source>
        <strain evidence="1 2">FBCC195</strain>
    </source>
</reference>
<dbReference type="PANTHER" id="PTHR24559">
    <property type="entry name" value="TRANSPOSON TY3-I GAG-POL POLYPROTEIN"/>
    <property type="match status" value="1"/>
</dbReference>
<dbReference type="PANTHER" id="PTHR24559:SF444">
    <property type="entry name" value="REVERSE TRANSCRIPTASE DOMAIN-CONTAINING PROTEIN"/>
    <property type="match status" value="1"/>
</dbReference>
<gene>
    <name evidence="1" type="ORF">PHLCEN_2v11903</name>
</gene>
<proteinExistence type="predicted"/>